<protein>
    <recommendedName>
        <fullName evidence="5">Inclusion membrane protein A</fullName>
    </recommendedName>
</protein>
<name>G9ELA5_9GAMM</name>
<keyword evidence="1" id="KW-0175">Coiled coil</keyword>
<evidence type="ECO:0000313" key="4">
    <source>
        <dbReference type="Proteomes" id="UP000002770"/>
    </source>
</evidence>
<dbReference type="InParanoid" id="G9ELA5"/>
<evidence type="ECO:0000256" key="1">
    <source>
        <dbReference type="SAM" id="Coils"/>
    </source>
</evidence>
<dbReference type="RefSeq" id="WP_006870105.1">
    <property type="nucleotide sequence ID" value="NZ_JH413808.1"/>
</dbReference>
<evidence type="ECO:0008006" key="5">
    <source>
        <dbReference type="Google" id="ProtNLM"/>
    </source>
</evidence>
<dbReference type="STRING" id="658187.LDG_6166"/>
<evidence type="ECO:0000256" key="2">
    <source>
        <dbReference type="SAM" id="MobiDB-lite"/>
    </source>
</evidence>
<feature type="coiled-coil region" evidence="1">
    <location>
        <begin position="358"/>
        <end position="385"/>
    </location>
</feature>
<dbReference type="Proteomes" id="UP000002770">
    <property type="component" value="Unassembled WGS sequence"/>
</dbReference>
<keyword evidence="4" id="KW-1185">Reference proteome</keyword>
<dbReference type="HOGENOM" id="CLU_053121_0_0_6"/>
<dbReference type="EMBL" id="JH413808">
    <property type="protein sequence ID" value="EHL31994.1"/>
    <property type="molecule type" value="Genomic_DNA"/>
</dbReference>
<dbReference type="InterPro" id="IPR049966">
    <property type="entry name" value="T4SS_LegC2C7"/>
</dbReference>
<feature type="coiled-coil region" evidence="1">
    <location>
        <begin position="189"/>
        <end position="258"/>
    </location>
</feature>
<evidence type="ECO:0000313" key="3">
    <source>
        <dbReference type="EMBL" id="EHL31994.1"/>
    </source>
</evidence>
<feature type="region of interest" description="Disordered" evidence="2">
    <location>
        <begin position="1"/>
        <end position="39"/>
    </location>
</feature>
<sequence length="443" mass="49172">MSANEQEAIHTEQVPAENDKTSMDEHNARATSADVDNTKTHAALPDKTDEITALLKAAQSDEQGNFQKIIITQDIFKKIKDSLLVAIQSMEKNPSLLSRAAEFWGELPLWQKILGGVTLTVPTLILGIIANLGFMLAICGVTTVVYAGGGLILDDHHKCDVSVTENLAKGIIGLADLLELTITALDAIRQKLAEEVDKFTAENDRLKENVNQLSSKIETLGIEITAAAKLAVALKTTKEELEKTAHNLKDQVTAQSNLLVANQQELQKVTDAYNANQQLLAEKIKDFSETEQKLQDDLKNARSLADYLGTVSNQLSKTLLSDDQQKEEFTKRLNDFLQNGNASFAALAERWSIAEEKLMKTEEKLTVLKQEYQELNNTHKELLKKQDIQVTRLESIGDKIGFFARNADKAILVRELKTIFDIKIPAEAPLMAEEDQKKVPRQA</sequence>
<dbReference type="AlphaFoldDB" id="G9ELA5"/>
<accession>G9ELA5</accession>
<organism evidence="3 4">
    <name type="scientific">Legionella drancourtii LLAP12</name>
    <dbReference type="NCBI Taxonomy" id="658187"/>
    <lineage>
        <taxon>Bacteria</taxon>
        <taxon>Pseudomonadati</taxon>
        <taxon>Pseudomonadota</taxon>
        <taxon>Gammaproteobacteria</taxon>
        <taxon>Legionellales</taxon>
        <taxon>Legionellaceae</taxon>
        <taxon>Legionella</taxon>
    </lineage>
</organism>
<reference evidence="3 4" key="1">
    <citation type="journal article" date="2011" name="BMC Genomics">
        <title>Insight into cross-talk between intra-amoebal pathogens.</title>
        <authorList>
            <person name="Gimenez G."/>
            <person name="Bertelli C."/>
            <person name="Moliner C."/>
            <person name="Robert C."/>
            <person name="Raoult D."/>
            <person name="Fournier P.E."/>
            <person name="Greub G."/>
        </authorList>
    </citation>
    <scope>NUCLEOTIDE SEQUENCE [LARGE SCALE GENOMIC DNA]</scope>
    <source>
        <strain evidence="3 4">LLAP12</strain>
    </source>
</reference>
<dbReference type="eggNOG" id="COG1196">
    <property type="taxonomic scope" value="Bacteria"/>
</dbReference>
<dbReference type="OrthoDB" id="5653033at2"/>
<proteinExistence type="predicted"/>
<dbReference type="NCBIfam" id="NF043058">
    <property type="entry name" value="T4SS_LegC2C7"/>
    <property type="match status" value="1"/>
</dbReference>
<gene>
    <name evidence="3" type="ORF">LDG_6166</name>
</gene>
<feature type="compositionally biased region" description="Basic and acidic residues" evidence="2">
    <location>
        <begin position="17"/>
        <end position="28"/>
    </location>
</feature>